<keyword evidence="3" id="KW-1185">Reference proteome</keyword>
<name>A0A1Y5SJH6_9RHOB</name>
<evidence type="ECO:0000313" key="2">
    <source>
        <dbReference type="EMBL" id="SLN41055.1"/>
    </source>
</evidence>
<evidence type="ECO:0008006" key="4">
    <source>
        <dbReference type="Google" id="ProtNLM"/>
    </source>
</evidence>
<feature type="signal peptide" evidence="1">
    <location>
        <begin position="1"/>
        <end position="18"/>
    </location>
</feature>
<evidence type="ECO:0000256" key="1">
    <source>
        <dbReference type="SAM" id="SignalP"/>
    </source>
</evidence>
<dbReference type="OrthoDB" id="7864325at2"/>
<reference evidence="2 3" key="1">
    <citation type="submission" date="2017-03" db="EMBL/GenBank/DDBJ databases">
        <authorList>
            <person name="Afonso C.L."/>
            <person name="Miller P.J."/>
            <person name="Scott M.A."/>
            <person name="Spackman E."/>
            <person name="Goraichik I."/>
            <person name="Dimitrov K.M."/>
            <person name="Suarez D.L."/>
            <person name="Swayne D.E."/>
        </authorList>
    </citation>
    <scope>NUCLEOTIDE SEQUENCE [LARGE SCALE GENOMIC DNA]</scope>
    <source>
        <strain evidence="2 3">CECT 7023</strain>
    </source>
</reference>
<sequence>MIRLAAACLTLLAAPAGAESVAFVQAPEQASGIRFAEDIETAIDGAMEECVAGGAYAEDCEVTTACAFAGWSIDIFAQHEQGNHWHESFCGLPEEAVAIDVAAKICDAEARPWLIECALVQVWAPDGTPQMEW</sequence>
<protein>
    <recommendedName>
        <fullName evidence="4">DUF4189 domain-containing protein</fullName>
    </recommendedName>
</protein>
<proteinExistence type="predicted"/>
<dbReference type="Proteomes" id="UP000193900">
    <property type="component" value="Unassembled WGS sequence"/>
</dbReference>
<gene>
    <name evidence="2" type="ORF">ROA7023_01621</name>
</gene>
<dbReference type="AlphaFoldDB" id="A0A1Y5SJH6"/>
<dbReference type="RefSeq" id="WP_085878491.1">
    <property type="nucleotide sequence ID" value="NZ_FWFZ01000006.1"/>
</dbReference>
<accession>A0A1Y5SJH6</accession>
<keyword evidence="1" id="KW-0732">Signal</keyword>
<evidence type="ECO:0000313" key="3">
    <source>
        <dbReference type="Proteomes" id="UP000193900"/>
    </source>
</evidence>
<organism evidence="2 3">
    <name type="scientific">Roseisalinus antarcticus</name>
    <dbReference type="NCBI Taxonomy" id="254357"/>
    <lineage>
        <taxon>Bacteria</taxon>
        <taxon>Pseudomonadati</taxon>
        <taxon>Pseudomonadota</taxon>
        <taxon>Alphaproteobacteria</taxon>
        <taxon>Rhodobacterales</taxon>
        <taxon>Roseobacteraceae</taxon>
        <taxon>Roseisalinus</taxon>
    </lineage>
</organism>
<dbReference type="EMBL" id="FWFZ01000006">
    <property type="protein sequence ID" value="SLN41055.1"/>
    <property type="molecule type" value="Genomic_DNA"/>
</dbReference>
<feature type="chain" id="PRO_5013345905" description="DUF4189 domain-containing protein" evidence="1">
    <location>
        <begin position="19"/>
        <end position="133"/>
    </location>
</feature>